<feature type="chain" id="PRO_5026768899" evidence="1">
    <location>
        <begin position="24"/>
        <end position="250"/>
    </location>
</feature>
<accession>A0A6N2T240</accession>
<dbReference type="Pfam" id="PF03372">
    <property type="entry name" value="Exo_endo_phos"/>
    <property type="match status" value="1"/>
</dbReference>
<dbReference type="InterPro" id="IPR036691">
    <property type="entry name" value="Endo/exonu/phosph_ase_sf"/>
</dbReference>
<sequence length="250" mass="27750">MNPVIFSPYAAAAVLLSPFSLWGGEATFMSYNVKNGTGMDGKRDYDRTARVIAEAKPDVAALQELDSKTKRSGGKDTLQELAVRTKLTGTYAKAIDYSGGSYGVGLLSREKPLSVTRIPLPGREEARVLLMAEFKDYCFCVTHLSLTREDSNASIDMIAALAAECRKPFFIAGDFNLTPGSEPIARMKKHFIPLSDFSQKTFPADQPAECIDYIWMYRGRKAEAFKMAERRVIEEPAASDHRPVKVTVRY</sequence>
<reference evidence="3" key="1">
    <citation type="submission" date="2019-11" db="EMBL/GenBank/DDBJ databases">
        <authorList>
            <person name="Feng L."/>
        </authorList>
    </citation>
    <scope>NUCLEOTIDE SEQUENCE</scope>
    <source>
        <strain evidence="3">AMuciniphilaLFYP55</strain>
    </source>
</reference>
<dbReference type="Gene3D" id="3.60.10.10">
    <property type="entry name" value="Endonuclease/exonuclease/phosphatase"/>
    <property type="match status" value="1"/>
</dbReference>
<dbReference type="PANTHER" id="PTHR14859">
    <property type="entry name" value="CALCOFLUOR WHITE HYPERSENSITIVE PROTEIN PRECURSOR"/>
    <property type="match status" value="1"/>
</dbReference>
<keyword evidence="3" id="KW-0540">Nuclease</keyword>
<dbReference type="SUPFAM" id="SSF56219">
    <property type="entry name" value="DNase I-like"/>
    <property type="match status" value="1"/>
</dbReference>
<dbReference type="InterPro" id="IPR005135">
    <property type="entry name" value="Endo/exonuclease/phosphatase"/>
</dbReference>
<dbReference type="InterPro" id="IPR051916">
    <property type="entry name" value="GPI-anchor_lipid_remodeler"/>
</dbReference>
<keyword evidence="1" id="KW-0732">Signal</keyword>
<protein>
    <submittedName>
        <fullName evidence="3">Endonuclease/Exonuclease/phosphatase family protein</fullName>
    </submittedName>
</protein>
<proteinExistence type="predicted"/>
<evidence type="ECO:0000256" key="1">
    <source>
        <dbReference type="SAM" id="SignalP"/>
    </source>
</evidence>
<dbReference type="GO" id="GO:0004527">
    <property type="term" value="F:exonuclease activity"/>
    <property type="evidence" value="ECO:0007669"/>
    <property type="project" value="UniProtKB-KW"/>
</dbReference>
<evidence type="ECO:0000313" key="3">
    <source>
        <dbReference type="EMBL" id="VYS99777.1"/>
    </source>
</evidence>
<feature type="domain" description="Endonuclease/exonuclease/phosphatase" evidence="2">
    <location>
        <begin position="29"/>
        <end position="241"/>
    </location>
</feature>
<dbReference type="GO" id="GO:0004519">
    <property type="term" value="F:endonuclease activity"/>
    <property type="evidence" value="ECO:0007669"/>
    <property type="project" value="UniProtKB-KW"/>
</dbReference>
<gene>
    <name evidence="3" type="ORF">AMLFYP55_02417</name>
</gene>
<evidence type="ECO:0000259" key="2">
    <source>
        <dbReference type="Pfam" id="PF03372"/>
    </source>
</evidence>
<keyword evidence="3" id="KW-0378">Hydrolase</keyword>
<feature type="signal peptide" evidence="1">
    <location>
        <begin position="1"/>
        <end position="23"/>
    </location>
</feature>
<keyword evidence="3" id="KW-0255">Endonuclease</keyword>
<dbReference type="GO" id="GO:0016020">
    <property type="term" value="C:membrane"/>
    <property type="evidence" value="ECO:0007669"/>
    <property type="project" value="GOC"/>
</dbReference>
<keyword evidence="3" id="KW-0269">Exonuclease</keyword>
<name>A0A6N2T240_9BACT</name>
<dbReference type="OrthoDB" id="155529at2"/>
<dbReference type="AlphaFoldDB" id="A0A6N2T240"/>
<dbReference type="PANTHER" id="PTHR14859:SF15">
    <property type="entry name" value="ENDONUCLEASE_EXONUCLEASE_PHOSPHATASE DOMAIN-CONTAINING PROTEIN"/>
    <property type="match status" value="1"/>
</dbReference>
<dbReference type="GO" id="GO:0006506">
    <property type="term" value="P:GPI anchor biosynthetic process"/>
    <property type="evidence" value="ECO:0007669"/>
    <property type="project" value="TreeGrafter"/>
</dbReference>
<organism evidence="3">
    <name type="scientific">Akkermansia muciniphila</name>
    <dbReference type="NCBI Taxonomy" id="239935"/>
    <lineage>
        <taxon>Bacteria</taxon>
        <taxon>Pseudomonadati</taxon>
        <taxon>Verrucomicrobiota</taxon>
        <taxon>Verrucomicrobiia</taxon>
        <taxon>Verrucomicrobiales</taxon>
        <taxon>Akkermansiaceae</taxon>
        <taxon>Akkermansia</taxon>
    </lineage>
</organism>
<dbReference type="EMBL" id="CACRSS010000004">
    <property type="protein sequence ID" value="VYS99777.1"/>
    <property type="molecule type" value="Genomic_DNA"/>
</dbReference>